<dbReference type="Proteomes" id="UP000887575">
    <property type="component" value="Unassembled WGS sequence"/>
</dbReference>
<keyword evidence="1" id="KW-1185">Reference proteome</keyword>
<name>A0AAF3EZI0_9BILA</name>
<proteinExistence type="predicted"/>
<evidence type="ECO:0000313" key="1">
    <source>
        <dbReference type="Proteomes" id="UP000887575"/>
    </source>
</evidence>
<reference evidence="2" key="1">
    <citation type="submission" date="2024-02" db="UniProtKB">
        <authorList>
            <consortium name="WormBaseParasite"/>
        </authorList>
    </citation>
    <scope>IDENTIFICATION</scope>
</reference>
<evidence type="ECO:0000313" key="2">
    <source>
        <dbReference type="WBParaSite" id="MBELARI_LOCUS19659"/>
    </source>
</evidence>
<dbReference type="AlphaFoldDB" id="A0AAF3EZI0"/>
<dbReference type="WBParaSite" id="MBELARI_LOCUS19659">
    <property type="protein sequence ID" value="MBELARI_LOCUS19659"/>
    <property type="gene ID" value="MBELARI_LOCUS19659"/>
</dbReference>
<organism evidence="1 2">
    <name type="scientific">Mesorhabditis belari</name>
    <dbReference type="NCBI Taxonomy" id="2138241"/>
    <lineage>
        <taxon>Eukaryota</taxon>
        <taxon>Metazoa</taxon>
        <taxon>Ecdysozoa</taxon>
        <taxon>Nematoda</taxon>
        <taxon>Chromadorea</taxon>
        <taxon>Rhabditida</taxon>
        <taxon>Rhabditina</taxon>
        <taxon>Rhabditomorpha</taxon>
        <taxon>Rhabditoidea</taxon>
        <taxon>Rhabditidae</taxon>
        <taxon>Mesorhabditinae</taxon>
        <taxon>Mesorhabditis</taxon>
    </lineage>
</organism>
<protein>
    <submittedName>
        <fullName evidence="2">Uncharacterized protein</fullName>
    </submittedName>
</protein>
<accession>A0AAF3EZI0</accession>
<sequence length="228" mass="25881">MDAISFIEKTFTTILSHRNGTKLSINGKSMERWKFLTSRLIQSGTKKRASHRCIILDGDNSQGRLGILADSSCHELTHLNTELVSNWDFPGDKMDWIAASTTHKHRFRGGEWTSSHSSKRHSQRFCLTETEQSSRTMEMLGNDNEPIDQIMAEILSTVILIEVAIVSSCGKEIIVIQRETIVHHKARTNCPSRGLHFIPSCSFPAFESDSTNRPHFHLRKTCQQESGW</sequence>